<dbReference type="Proteomes" id="UP001320831">
    <property type="component" value="Unassembled WGS sequence"/>
</dbReference>
<comment type="similarity">
    <text evidence="2">Belongs to the binding-protein-dependent transport system permease family. CysTW subfamily.</text>
</comment>
<dbReference type="PROSITE" id="PS50928">
    <property type="entry name" value="ABC_TM1"/>
    <property type="match status" value="1"/>
</dbReference>
<dbReference type="RefSeq" id="WP_260901075.1">
    <property type="nucleotide sequence ID" value="NZ_JAOCZP010000002.1"/>
</dbReference>
<keyword evidence="4" id="KW-1003">Cell membrane</keyword>
<feature type="transmembrane region" description="Helical" evidence="8">
    <location>
        <begin position="118"/>
        <end position="139"/>
    </location>
</feature>
<evidence type="ECO:0000256" key="2">
    <source>
        <dbReference type="ARBA" id="ARBA00007069"/>
    </source>
</evidence>
<feature type="transmembrane region" description="Helical" evidence="8">
    <location>
        <begin position="151"/>
        <end position="174"/>
    </location>
</feature>
<dbReference type="InterPro" id="IPR000515">
    <property type="entry name" value="MetI-like"/>
</dbReference>
<evidence type="ECO:0000256" key="9">
    <source>
        <dbReference type="SAM" id="MobiDB-lite"/>
    </source>
</evidence>
<comment type="caution">
    <text evidence="11">The sequence shown here is derived from an EMBL/GenBank/DDBJ whole genome shotgun (WGS) entry which is preliminary data.</text>
</comment>
<evidence type="ECO:0000313" key="11">
    <source>
        <dbReference type="EMBL" id="MCT7374587.1"/>
    </source>
</evidence>
<feature type="transmembrane region" description="Helical" evidence="8">
    <location>
        <begin position="194"/>
        <end position="217"/>
    </location>
</feature>
<dbReference type="PANTHER" id="PTHR42929">
    <property type="entry name" value="INNER MEMBRANE ABC TRANSPORTER PERMEASE PROTEIN YDCU-RELATED-RELATED"/>
    <property type="match status" value="1"/>
</dbReference>
<reference evidence="11 12" key="1">
    <citation type="submission" date="2022-09" db="EMBL/GenBank/DDBJ databases">
        <title>Chelativorans salina sp. nov., a novel slightly halophilic bacterium isolated from a saline lake sediment enrichment.</title>
        <authorList>
            <person name="Gao L."/>
            <person name="Fang B.-Z."/>
            <person name="Li W.-J."/>
        </authorList>
    </citation>
    <scope>NUCLEOTIDE SEQUENCE [LARGE SCALE GENOMIC DNA]</scope>
    <source>
        <strain evidence="11 12">EGI FJ00035</strain>
    </source>
</reference>
<dbReference type="SUPFAM" id="SSF161098">
    <property type="entry name" value="MetI-like"/>
    <property type="match status" value="1"/>
</dbReference>
<feature type="transmembrane region" description="Helical" evidence="8">
    <location>
        <begin position="55"/>
        <end position="79"/>
    </location>
</feature>
<keyword evidence="7 8" id="KW-0472">Membrane</keyword>
<evidence type="ECO:0000259" key="10">
    <source>
        <dbReference type="PROSITE" id="PS50928"/>
    </source>
</evidence>
<accession>A0ABT2LJ31</accession>
<name>A0ABT2LJ31_9HYPH</name>
<evidence type="ECO:0000256" key="1">
    <source>
        <dbReference type="ARBA" id="ARBA00004651"/>
    </source>
</evidence>
<protein>
    <submittedName>
        <fullName evidence="11">ABC transporter permease</fullName>
    </submittedName>
</protein>
<evidence type="ECO:0000256" key="6">
    <source>
        <dbReference type="ARBA" id="ARBA00022989"/>
    </source>
</evidence>
<feature type="transmembrane region" description="Helical" evidence="8">
    <location>
        <begin position="305"/>
        <end position="325"/>
    </location>
</feature>
<comment type="subcellular location">
    <subcellularLocation>
        <location evidence="1 8">Cell membrane</location>
        <topology evidence="1 8">Multi-pass membrane protein</topology>
    </subcellularLocation>
</comment>
<dbReference type="Pfam" id="PF00528">
    <property type="entry name" value="BPD_transp_1"/>
    <property type="match status" value="1"/>
</dbReference>
<evidence type="ECO:0000256" key="5">
    <source>
        <dbReference type="ARBA" id="ARBA00022692"/>
    </source>
</evidence>
<dbReference type="PANTHER" id="PTHR42929:SF5">
    <property type="entry name" value="ABC TRANSPORTER PERMEASE PROTEIN"/>
    <property type="match status" value="1"/>
</dbReference>
<dbReference type="InterPro" id="IPR035906">
    <property type="entry name" value="MetI-like_sf"/>
</dbReference>
<evidence type="ECO:0000256" key="4">
    <source>
        <dbReference type="ARBA" id="ARBA00022475"/>
    </source>
</evidence>
<feature type="domain" description="ABC transmembrane type-1" evidence="10">
    <location>
        <begin position="114"/>
        <end position="322"/>
    </location>
</feature>
<proteinExistence type="inferred from homology"/>
<keyword evidence="6 8" id="KW-1133">Transmembrane helix</keyword>
<evidence type="ECO:0000256" key="3">
    <source>
        <dbReference type="ARBA" id="ARBA00022448"/>
    </source>
</evidence>
<dbReference type="EMBL" id="JAOCZP010000002">
    <property type="protein sequence ID" value="MCT7374587.1"/>
    <property type="molecule type" value="Genomic_DNA"/>
</dbReference>
<dbReference type="CDD" id="cd06261">
    <property type="entry name" value="TM_PBP2"/>
    <property type="match status" value="1"/>
</dbReference>
<feature type="region of interest" description="Disordered" evidence="9">
    <location>
        <begin position="1"/>
        <end position="24"/>
    </location>
</feature>
<evidence type="ECO:0000256" key="8">
    <source>
        <dbReference type="RuleBase" id="RU363032"/>
    </source>
</evidence>
<evidence type="ECO:0000256" key="7">
    <source>
        <dbReference type="ARBA" id="ARBA00023136"/>
    </source>
</evidence>
<evidence type="ECO:0000313" key="12">
    <source>
        <dbReference type="Proteomes" id="UP001320831"/>
    </source>
</evidence>
<sequence>MGSQQDMAHADVKRQAGVGTPTDGAGRRSVWGALMNNGLYQSVTGMLFKTQRRQFVLLGSFPLLWVLVAHLGPIIQMFWISFLDSYPPTAGQEPQVTLANWQRFFEERFFIIPFFRTLAFAFVLTASTLVITYPVAYFLAKHVTRKNQLLLLLLLLVPFWVGEIVRTYAIMILLGNNGAVNLALKWLGLIERPIPFMYTSFSLGMGIIYLTALYMLLPLYSALEKIPRNYLEAGADLGAGAWTRFLRITLPLSKEGIASGCTLVFLISTGYYATPVLLGGPSTTVFAETIAGFFHVAGDQWPTGAAFSSIMLIATLTLTGIFLKLMGRDGKGMMQ</sequence>
<keyword evidence="5 8" id="KW-0812">Transmembrane</keyword>
<gene>
    <name evidence="11" type="ORF">N5A92_06010</name>
</gene>
<dbReference type="Gene3D" id="1.10.3720.10">
    <property type="entry name" value="MetI-like"/>
    <property type="match status" value="1"/>
</dbReference>
<organism evidence="11 12">
    <name type="scientific">Chelativorans salis</name>
    <dbReference type="NCBI Taxonomy" id="2978478"/>
    <lineage>
        <taxon>Bacteria</taxon>
        <taxon>Pseudomonadati</taxon>
        <taxon>Pseudomonadota</taxon>
        <taxon>Alphaproteobacteria</taxon>
        <taxon>Hyphomicrobiales</taxon>
        <taxon>Phyllobacteriaceae</taxon>
        <taxon>Chelativorans</taxon>
    </lineage>
</organism>
<keyword evidence="12" id="KW-1185">Reference proteome</keyword>
<keyword evidence="3 8" id="KW-0813">Transport</keyword>